<accession>A0A9D2F120</accession>
<name>A0A9D2F120_9FIRM</name>
<dbReference type="EMBL" id="DXBO01000031">
    <property type="protein sequence ID" value="HIZ47614.1"/>
    <property type="molecule type" value="Genomic_DNA"/>
</dbReference>
<organism evidence="2 3">
    <name type="scientific">Candidatus Gemmiger excrementavium</name>
    <dbReference type="NCBI Taxonomy" id="2838608"/>
    <lineage>
        <taxon>Bacteria</taxon>
        <taxon>Bacillati</taxon>
        <taxon>Bacillota</taxon>
        <taxon>Clostridia</taxon>
        <taxon>Eubacteriales</taxon>
        <taxon>Gemmiger</taxon>
    </lineage>
</organism>
<dbReference type="AlphaFoldDB" id="A0A9D2F120"/>
<reference evidence="2" key="1">
    <citation type="journal article" date="2021" name="PeerJ">
        <title>Extensive microbial diversity within the chicken gut microbiome revealed by metagenomics and culture.</title>
        <authorList>
            <person name="Gilroy R."/>
            <person name="Ravi A."/>
            <person name="Getino M."/>
            <person name="Pursley I."/>
            <person name="Horton D.L."/>
            <person name="Alikhan N.F."/>
            <person name="Baker D."/>
            <person name="Gharbi K."/>
            <person name="Hall N."/>
            <person name="Watson M."/>
            <person name="Adriaenssens E.M."/>
            <person name="Foster-Nyarko E."/>
            <person name="Jarju S."/>
            <person name="Secka A."/>
            <person name="Antonio M."/>
            <person name="Oren A."/>
            <person name="Chaudhuri R.R."/>
            <person name="La Ragione R."/>
            <person name="Hildebrand F."/>
            <person name="Pallen M.J."/>
        </authorList>
    </citation>
    <scope>NUCLEOTIDE SEQUENCE</scope>
    <source>
        <strain evidence="2">3436</strain>
    </source>
</reference>
<evidence type="ECO:0008006" key="4">
    <source>
        <dbReference type="Google" id="ProtNLM"/>
    </source>
</evidence>
<reference evidence="2" key="2">
    <citation type="submission" date="2021-04" db="EMBL/GenBank/DDBJ databases">
        <authorList>
            <person name="Gilroy R."/>
        </authorList>
    </citation>
    <scope>NUCLEOTIDE SEQUENCE</scope>
    <source>
        <strain evidence="2">3436</strain>
    </source>
</reference>
<feature type="compositionally biased region" description="Acidic residues" evidence="1">
    <location>
        <begin position="151"/>
        <end position="164"/>
    </location>
</feature>
<evidence type="ECO:0000313" key="3">
    <source>
        <dbReference type="Proteomes" id="UP000824031"/>
    </source>
</evidence>
<protein>
    <recommendedName>
        <fullName evidence="4">DUF669 domain-containing protein</fullName>
    </recommendedName>
</protein>
<evidence type="ECO:0000256" key="1">
    <source>
        <dbReference type="SAM" id="MobiDB-lite"/>
    </source>
</evidence>
<dbReference type="Proteomes" id="UP000824031">
    <property type="component" value="Unassembled WGS sequence"/>
</dbReference>
<comment type="caution">
    <text evidence="2">The sequence shown here is derived from an EMBL/GenBank/DDBJ whole genome shotgun (WGS) entry which is preliminary data.</text>
</comment>
<feature type="region of interest" description="Disordered" evidence="1">
    <location>
        <begin position="140"/>
        <end position="164"/>
    </location>
</feature>
<gene>
    <name evidence="2" type="ORF">H9810_02695</name>
</gene>
<sequence>MDNYAYLNALENDYQQAETAETGGRLPNGRYTAILNEARIYPPDEKKNYPRFSTSWVVTEGPYKGRFIYLSFNFTSQGFPYYKAFAKAVGVDVPHLAMLPDHLQDFSGKIGQLTLADDRQNPQYQRVFFDRLVGTGQVSDYLKPKAPASDPDFEPLPDEDDIPF</sequence>
<evidence type="ECO:0000313" key="2">
    <source>
        <dbReference type="EMBL" id="HIZ47614.1"/>
    </source>
</evidence>
<proteinExistence type="predicted"/>